<evidence type="ECO:0000256" key="3">
    <source>
        <dbReference type="ARBA" id="ARBA00022670"/>
    </source>
</evidence>
<evidence type="ECO:0000313" key="11">
    <source>
        <dbReference type="EMBL" id="ATL66282.1"/>
    </source>
</evidence>
<organism evidence="11 12">
    <name type="scientific">Nocardia terpenica</name>
    <dbReference type="NCBI Taxonomy" id="455432"/>
    <lineage>
        <taxon>Bacteria</taxon>
        <taxon>Bacillati</taxon>
        <taxon>Actinomycetota</taxon>
        <taxon>Actinomycetes</taxon>
        <taxon>Mycobacteriales</taxon>
        <taxon>Nocardiaceae</taxon>
        <taxon>Nocardia</taxon>
    </lineage>
</organism>
<comment type="cofactor">
    <cofactor evidence="1">
        <name>Zn(2+)</name>
        <dbReference type="ChEBI" id="CHEBI:29105"/>
    </cofactor>
</comment>
<evidence type="ECO:0000256" key="5">
    <source>
        <dbReference type="ARBA" id="ARBA00022833"/>
    </source>
</evidence>
<evidence type="ECO:0000256" key="9">
    <source>
        <dbReference type="SAM" id="SignalP"/>
    </source>
</evidence>
<keyword evidence="4" id="KW-0378">Hydrolase</keyword>
<dbReference type="InterPro" id="IPR000834">
    <property type="entry name" value="Peptidase_M14"/>
</dbReference>
<name>A0A291RGR6_9NOCA</name>
<dbReference type="KEGG" id="ntp:CRH09_08780"/>
<dbReference type="GO" id="GO:0008270">
    <property type="term" value="F:zinc ion binding"/>
    <property type="evidence" value="ECO:0007669"/>
    <property type="project" value="InterPro"/>
</dbReference>
<evidence type="ECO:0000256" key="2">
    <source>
        <dbReference type="ARBA" id="ARBA00005988"/>
    </source>
</evidence>
<dbReference type="Proteomes" id="UP000221961">
    <property type="component" value="Chromosome"/>
</dbReference>
<accession>A0A291RGR6</accession>
<feature type="domain" description="Peptidase M14" evidence="10">
    <location>
        <begin position="112"/>
        <end position="457"/>
    </location>
</feature>
<evidence type="ECO:0000256" key="7">
    <source>
        <dbReference type="PROSITE-ProRule" id="PRU01379"/>
    </source>
</evidence>
<evidence type="ECO:0000313" key="12">
    <source>
        <dbReference type="Proteomes" id="UP000221961"/>
    </source>
</evidence>
<dbReference type="EMBL" id="CP023778">
    <property type="protein sequence ID" value="ATL66282.1"/>
    <property type="molecule type" value="Genomic_DNA"/>
</dbReference>
<dbReference type="PANTHER" id="PTHR11705:SF143">
    <property type="entry name" value="SLL0236 PROTEIN"/>
    <property type="match status" value="1"/>
</dbReference>
<evidence type="ECO:0000256" key="4">
    <source>
        <dbReference type="ARBA" id="ARBA00022801"/>
    </source>
</evidence>
<feature type="chain" id="PRO_5011996434" evidence="9">
    <location>
        <begin position="32"/>
        <end position="471"/>
    </location>
</feature>
<protein>
    <submittedName>
        <fullName evidence="11">Peptidase M14</fullName>
    </submittedName>
</protein>
<feature type="region of interest" description="Disordered" evidence="8">
    <location>
        <begin position="83"/>
        <end position="105"/>
    </location>
</feature>
<keyword evidence="3" id="KW-0645">Protease</keyword>
<dbReference type="GO" id="GO:0005615">
    <property type="term" value="C:extracellular space"/>
    <property type="evidence" value="ECO:0007669"/>
    <property type="project" value="TreeGrafter"/>
</dbReference>
<keyword evidence="5" id="KW-0862">Zinc</keyword>
<reference evidence="11 12" key="1">
    <citation type="submission" date="2017-10" db="EMBL/GenBank/DDBJ databases">
        <title>Comparative genomics between pathogenic Norcardia.</title>
        <authorList>
            <person name="Zeng L."/>
        </authorList>
    </citation>
    <scope>NUCLEOTIDE SEQUENCE [LARGE SCALE GENOMIC DNA]</scope>
    <source>
        <strain evidence="11 12">NC_YFY_NT001</strain>
    </source>
</reference>
<sequence>MSSIRKTLASVSAVVVGGFSALAFNPTIAHANDGGPYYWDVPVPTQAQVDIIARAGLEMVPAGPGRVTIAVDEAGAQALRNQGLEPTKKAPVYKSLPQQPKPPGAENTYYGGYHTASDLLDHARNVATKYPGIAQVHDFGKTWLATQGSGGHTMSVLCLTGTKTPPQATGQQKAAAKTTGDPAGCALSPTSTKPRFLLTVQIHARELATGELGWRWIDYLADGYGTDSTATSILDSTEVWVVPVTNPDGVDVVSSGGDQPKMQRKNVDNSQTPPTCSVVDGSGQGPGVDLNRNFTERWGGDSTDPCAETYQGPSGGSEPETQAVQQLYTDLFPDQRPSGGGDVPDTATGLMMDLHSYGNYGIIPNGDTDTNTAELRALATKIVPSGFVVGTDIETVGYSTTGSTMDQANGTLGVAALTIEIGPNDASDCGGFMPSYSCVDGTFWPEMKQAFTAAAQSAGAPYKQSVTHTAP</sequence>
<feature type="active site" description="Proton donor/acceptor" evidence="7">
    <location>
        <position position="420"/>
    </location>
</feature>
<evidence type="ECO:0000256" key="8">
    <source>
        <dbReference type="SAM" id="MobiDB-lite"/>
    </source>
</evidence>
<keyword evidence="9" id="KW-0732">Signal</keyword>
<comment type="similarity">
    <text evidence="2 7">Belongs to the peptidase M14 family.</text>
</comment>
<dbReference type="GO" id="GO:0004181">
    <property type="term" value="F:metallocarboxypeptidase activity"/>
    <property type="evidence" value="ECO:0007669"/>
    <property type="project" value="InterPro"/>
</dbReference>
<dbReference type="PROSITE" id="PS52035">
    <property type="entry name" value="PEPTIDASE_M14"/>
    <property type="match status" value="1"/>
</dbReference>
<feature type="region of interest" description="Disordered" evidence="8">
    <location>
        <begin position="254"/>
        <end position="320"/>
    </location>
</feature>
<dbReference type="Pfam" id="PF00246">
    <property type="entry name" value="Peptidase_M14"/>
    <property type="match status" value="1"/>
</dbReference>
<dbReference type="GO" id="GO:0006508">
    <property type="term" value="P:proteolysis"/>
    <property type="evidence" value="ECO:0007669"/>
    <property type="project" value="UniProtKB-KW"/>
</dbReference>
<evidence type="ECO:0000256" key="1">
    <source>
        <dbReference type="ARBA" id="ARBA00001947"/>
    </source>
</evidence>
<proteinExistence type="inferred from homology"/>
<dbReference type="SMART" id="SM00631">
    <property type="entry name" value="Zn_pept"/>
    <property type="match status" value="1"/>
</dbReference>
<dbReference type="Gene3D" id="3.40.630.10">
    <property type="entry name" value="Zn peptidases"/>
    <property type="match status" value="1"/>
</dbReference>
<keyword evidence="6" id="KW-0482">Metalloprotease</keyword>
<evidence type="ECO:0000256" key="6">
    <source>
        <dbReference type="ARBA" id="ARBA00023049"/>
    </source>
</evidence>
<evidence type="ECO:0000259" key="10">
    <source>
        <dbReference type="PROSITE" id="PS52035"/>
    </source>
</evidence>
<dbReference type="PANTHER" id="PTHR11705">
    <property type="entry name" value="PROTEASE FAMILY M14 CARBOXYPEPTIDASE A,B"/>
    <property type="match status" value="1"/>
</dbReference>
<gene>
    <name evidence="11" type="ORF">CRH09_08780</name>
</gene>
<dbReference type="AlphaFoldDB" id="A0A291RGR6"/>
<dbReference type="SUPFAM" id="SSF53187">
    <property type="entry name" value="Zn-dependent exopeptidases"/>
    <property type="match status" value="1"/>
</dbReference>
<feature type="signal peptide" evidence="9">
    <location>
        <begin position="1"/>
        <end position="31"/>
    </location>
</feature>